<keyword evidence="3" id="KW-1185">Reference proteome</keyword>
<evidence type="ECO:0000313" key="2">
    <source>
        <dbReference type="EMBL" id="OQR92117.1"/>
    </source>
</evidence>
<proteinExistence type="predicted"/>
<evidence type="ECO:0000256" key="1">
    <source>
        <dbReference type="SAM" id="MobiDB-lite"/>
    </source>
</evidence>
<feature type="region of interest" description="Disordered" evidence="1">
    <location>
        <begin position="102"/>
        <end position="153"/>
    </location>
</feature>
<feature type="compositionally biased region" description="Low complexity" evidence="1">
    <location>
        <begin position="144"/>
        <end position="153"/>
    </location>
</feature>
<accession>A0A1V9Z2I7</accession>
<protein>
    <submittedName>
        <fullName evidence="2">Uncharacterized protein</fullName>
    </submittedName>
</protein>
<dbReference type="AlphaFoldDB" id="A0A1V9Z2I7"/>
<gene>
    <name evidence="2" type="ORF">ACHHYP_04039</name>
</gene>
<dbReference type="OrthoDB" id="79345at2759"/>
<evidence type="ECO:0000313" key="3">
    <source>
        <dbReference type="Proteomes" id="UP000243579"/>
    </source>
</evidence>
<comment type="caution">
    <text evidence="2">The sequence shown here is derived from an EMBL/GenBank/DDBJ whole genome shotgun (WGS) entry which is preliminary data.</text>
</comment>
<reference evidence="2 3" key="1">
    <citation type="journal article" date="2014" name="Genome Biol. Evol.">
        <title>The secreted proteins of Achlya hypogyna and Thraustotheca clavata identify the ancestral oomycete secretome and reveal gene acquisitions by horizontal gene transfer.</title>
        <authorList>
            <person name="Misner I."/>
            <person name="Blouin N."/>
            <person name="Leonard G."/>
            <person name="Richards T.A."/>
            <person name="Lane C.E."/>
        </authorList>
    </citation>
    <scope>NUCLEOTIDE SEQUENCE [LARGE SCALE GENOMIC DNA]</scope>
    <source>
        <strain evidence="2 3">ATCC 48635</strain>
    </source>
</reference>
<dbReference type="EMBL" id="JNBR01000480">
    <property type="protein sequence ID" value="OQR92117.1"/>
    <property type="molecule type" value="Genomic_DNA"/>
</dbReference>
<name>A0A1V9Z2I7_ACHHY</name>
<dbReference type="Proteomes" id="UP000243579">
    <property type="component" value="Unassembled WGS sequence"/>
</dbReference>
<sequence length="266" mass="30987">MRDSLWTRILVALGKDDDDDEVDPRGVHGRRSSLFRSFGRDKRDDDDRRFLGIFRRKSREYDDNIDGATSSTRKSLLKRWMDESNDDEPRWWRRSHRRSSLHVRPVSEKETAGTRTKVITLKEDVNPADDESTQASDESPTPSPLTSPKTTSPIKAQSFSYSYSYSYSTRPSEYAAPLRITAVPVAIPPLYRRRDRFYVGGKNIPFTRKNHVDRVAKHRWRPMDTMYEDSLYLDFALDPCMKDLVDYTRLIQPQRAMAQAFLRPSA</sequence>
<organism evidence="2 3">
    <name type="scientific">Achlya hypogyna</name>
    <name type="common">Oomycete</name>
    <name type="synonym">Protoachlya hypogyna</name>
    <dbReference type="NCBI Taxonomy" id="1202772"/>
    <lineage>
        <taxon>Eukaryota</taxon>
        <taxon>Sar</taxon>
        <taxon>Stramenopiles</taxon>
        <taxon>Oomycota</taxon>
        <taxon>Saprolegniomycetes</taxon>
        <taxon>Saprolegniales</taxon>
        <taxon>Achlyaceae</taxon>
        <taxon>Achlya</taxon>
    </lineage>
</organism>